<keyword evidence="9" id="KW-0411">Iron-sulfur</keyword>
<evidence type="ECO:0000256" key="3">
    <source>
        <dbReference type="ARBA" id="ARBA00007523"/>
    </source>
</evidence>
<dbReference type="Pfam" id="PF10589">
    <property type="entry name" value="NADH_4Fe-4S"/>
    <property type="match status" value="1"/>
</dbReference>
<organism evidence="13 14">
    <name type="scientific">Paractinoplanes durhamensis</name>
    <dbReference type="NCBI Taxonomy" id="113563"/>
    <lineage>
        <taxon>Bacteria</taxon>
        <taxon>Bacillati</taxon>
        <taxon>Actinomycetota</taxon>
        <taxon>Actinomycetes</taxon>
        <taxon>Micromonosporales</taxon>
        <taxon>Micromonosporaceae</taxon>
        <taxon>Paractinoplanes</taxon>
    </lineage>
</organism>
<dbReference type="EMBL" id="BOML01000030">
    <property type="protein sequence ID" value="GIE02228.1"/>
    <property type="molecule type" value="Genomic_DNA"/>
</dbReference>
<evidence type="ECO:0000256" key="1">
    <source>
        <dbReference type="ARBA" id="ARBA00001917"/>
    </source>
</evidence>
<comment type="cofactor">
    <cofactor evidence="2">
        <name>[4Fe-4S] cluster</name>
        <dbReference type="ChEBI" id="CHEBI:49883"/>
    </cofactor>
</comment>
<dbReference type="InterPro" id="IPR019554">
    <property type="entry name" value="Soluble_ligand-bd"/>
</dbReference>
<keyword evidence="6" id="KW-0288">FMN</keyword>
<sequence>MTSVAEAPTGRVEQRLLDGEVGLDAHLARHGRLPILDSSQIIGMARDAGLTGRGGAGFPVWRKLSAVAQAGGAAVVVANAAEGEPASRKDRALLAYQPNLVLDGLQLAAAATRAKAAHLYAPKAALPALRRLLVARRTAGLDRLEVTLHAAPDAFVSGEESAVVSAINGTGAVPADKRIRIIQAGVGGAPTLVQNVETLAHLALIARYGAGWFLTAGTADEPGTFLATVSGAVRRPGVIEAGYGVPLGDLIAAAGGATMPLQAVLIGGYHGGWVPADPALPVSRRALEPFGASPGAGVVVALPANACGLGETARIAGYLADQVAGQCGPCINGLPRMAATLADLAARRPRPGLPAEVERLARLVSGRGACRHPDGTARLVLSAMRAFEADVVAHLHGRCLATEGHR</sequence>
<dbReference type="Gene3D" id="3.10.20.600">
    <property type="match status" value="1"/>
</dbReference>
<dbReference type="SUPFAM" id="SSF142984">
    <property type="entry name" value="Nqo1 middle domain-like"/>
    <property type="match status" value="1"/>
</dbReference>
<feature type="domain" description="Soluble ligand binding" evidence="11">
    <location>
        <begin position="227"/>
        <end position="259"/>
    </location>
</feature>
<dbReference type="RefSeq" id="WP_203727987.1">
    <property type="nucleotide sequence ID" value="NZ_BAAATX010000001.1"/>
</dbReference>
<keyword evidence="7" id="KW-0479">Metal-binding</keyword>
<evidence type="ECO:0000313" key="13">
    <source>
        <dbReference type="EMBL" id="GIE02228.1"/>
    </source>
</evidence>
<evidence type="ECO:0008006" key="15">
    <source>
        <dbReference type="Google" id="ProtNLM"/>
    </source>
</evidence>
<proteinExistence type="inferred from homology"/>
<keyword evidence="8" id="KW-0408">Iron</keyword>
<protein>
    <recommendedName>
        <fullName evidence="15">NADH dehydrogenase</fullName>
    </recommendedName>
</protein>
<dbReference type="InterPro" id="IPR037207">
    <property type="entry name" value="Nuop51_4Fe4S-bd_sf"/>
</dbReference>
<dbReference type="PANTHER" id="PTHR11780:SF10">
    <property type="entry name" value="NADH DEHYDROGENASE [UBIQUINONE] FLAVOPROTEIN 1, MITOCHONDRIAL"/>
    <property type="match status" value="1"/>
</dbReference>
<dbReference type="Pfam" id="PF01512">
    <property type="entry name" value="Complex1_51K"/>
    <property type="match status" value="1"/>
</dbReference>
<evidence type="ECO:0000256" key="9">
    <source>
        <dbReference type="ARBA" id="ARBA00023014"/>
    </source>
</evidence>
<evidence type="ECO:0000259" key="10">
    <source>
        <dbReference type="Pfam" id="PF01512"/>
    </source>
</evidence>
<evidence type="ECO:0000256" key="5">
    <source>
        <dbReference type="ARBA" id="ARBA00022630"/>
    </source>
</evidence>
<keyword evidence="14" id="KW-1185">Reference proteome</keyword>
<dbReference type="PANTHER" id="PTHR11780">
    <property type="entry name" value="NADH-UBIQUINONE OXIDOREDUCTASE FLAVOPROTEIN 1 NDUFV1"/>
    <property type="match status" value="1"/>
</dbReference>
<evidence type="ECO:0000256" key="4">
    <source>
        <dbReference type="ARBA" id="ARBA00022485"/>
    </source>
</evidence>
<evidence type="ECO:0000256" key="7">
    <source>
        <dbReference type="ARBA" id="ARBA00022723"/>
    </source>
</evidence>
<feature type="domain" description="NADH-ubiquinone oxidoreductase 51kDa subunit iron-sulphur binding" evidence="12">
    <location>
        <begin position="313"/>
        <end position="394"/>
    </location>
</feature>
<dbReference type="SUPFAM" id="SSF142019">
    <property type="entry name" value="Nqo1 FMN-binding domain-like"/>
    <property type="match status" value="1"/>
</dbReference>
<dbReference type="Gene3D" id="1.20.1440.230">
    <property type="entry name" value="NADH-ubiquinone oxidoreductase 51kDa subunit, iron-sulphur binding domain"/>
    <property type="match status" value="1"/>
</dbReference>
<dbReference type="InterPro" id="IPR011538">
    <property type="entry name" value="Nuo51_FMN-bd"/>
</dbReference>
<dbReference type="SUPFAM" id="SSF140490">
    <property type="entry name" value="Nqo1C-terminal domain-like"/>
    <property type="match status" value="1"/>
</dbReference>
<comment type="similarity">
    <text evidence="3">Belongs to the complex I 51 kDa subunit family.</text>
</comment>
<dbReference type="Proteomes" id="UP000637628">
    <property type="component" value="Unassembled WGS sequence"/>
</dbReference>
<keyword evidence="4" id="KW-0004">4Fe-4S</keyword>
<evidence type="ECO:0000256" key="8">
    <source>
        <dbReference type="ARBA" id="ARBA00023004"/>
    </source>
</evidence>
<evidence type="ECO:0000313" key="14">
    <source>
        <dbReference type="Proteomes" id="UP000637628"/>
    </source>
</evidence>
<evidence type="ECO:0000259" key="11">
    <source>
        <dbReference type="Pfam" id="PF10531"/>
    </source>
</evidence>
<dbReference type="Gene3D" id="3.40.50.11540">
    <property type="entry name" value="NADH-ubiquinone oxidoreductase 51kDa subunit"/>
    <property type="match status" value="1"/>
</dbReference>
<comment type="caution">
    <text evidence="13">The sequence shown here is derived from an EMBL/GenBank/DDBJ whole genome shotgun (WGS) entry which is preliminary data.</text>
</comment>
<accession>A0ABQ3YXD5</accession>
<reference evidence="13 14" key="1">
    <citation type="submission" date="2021-01" db="EMBL/GenBank/DDBJ databases">
        <title>Whole genome shotgun sequence of Actinoplanes durhamensis NBRC 14914.</title>
        <authorList>
            <person name="Komaki H."/>
            <person name="Tamura T."/>
        </authorList>
    </citation>
    <scope>NUCLEOTIDE SEQUENCE [LARGE SCALE GENOMIC DNA]</scope>
    <source>
        <strain evidence="13 14">NBRC 14914</strain>
    </source>
</reference>
<dbReference type="InterPro" id="IPR050837">
    <property type="entry name" value="ComplexI_51kDa_subunit"/>
</dbReference>
<evidence type="ECO:0000256" key="2">
    <source>
        <dbReference type="ARBA" id="ARBA00001966"/>
    </source>
</evidence>
<evidence type="ECO:0000259" key="12">
    <source>
        <dbReference type="Pfam" id="PF10589"/>
    </source>
</evidence>
<dbReference type="Pfam" id="PF10531">
    <property type="entry name" value="SLBB"/>
    <property type="match status" value="1"/>
</dbReference>
<name>A0ABQ3YXD5_9ACTN</name>
<gene>
    <name evidence="13" type="ORF">Adu01nite_35780</name>
</gene>
<feature type="domain" description="NADH-ubiquinone oxidoreductase 51kDa subunit FMN-binding" evidence="10">
    <location>
        <begin position="46"/>
        <end position="202"/>
    </location>
</feature>
<evidence type="ECO:0000256" key="6">
    <source>
        <dbReference type="ARBA" id="ARBA00022643"/>
    </source>
</evidence>
<dbReference type="InterPro" id="IPR019575">
    <property type="entry name" value="Nuop51_4Fe4S-bd"/>
</dbReference>
<dbReference type="InterPro" id="IPR037225">
    <property type="entry name" value="Nuo51_FMN-bd_sf"/>
</dbReference>
<keyword evidence="5" id="KW-0285">Flavoprotein</keyword>
<comment type="cofactor">
    <cofactor evidence="1">
        <name>FMN</name>
        <dbReference type="ChEBI" id="CHEBI:58210"/>
    </cofactor>
</comment>